<dbReference type="GO" id="GO:0003697">
    <property type="term" value="F:single-stranded DNA binding"/>
    <property type="evidence" value="ECO:0007669"/>
    <property type="project" value="InterPro"/>
</dbReference>
<evidence type="ECO:0000256" key="6">
    <source>
        <dbReference type="ARBA" id="ARBA00023125"/>
    </source>
</evidence>
<accession>A0A1Y2CFS5</accession>
<dbReference type="Gene3D" id="3.90.1680.10">
    <property type="entry name" value="SOS response associated peptidase-like"/>
    <property type="match status" value="1"/>
</dbReference>
<evidence type="ECO:0000256" key="4">
    <source>
        <dbReference type="ARBA" id="ARBA00022801"/>
    </source>
</evidence>
<dbReference type="GO" id="GO:0006508">
    <property type="term" value="P:proteolysis"/>
    <property type="evidence" value="ECO:0007669"/>
    <property type="project" value="UniProtKB-KW"/>
</dbReference>
<dbReference type="GO" id="GO:0008233">
    <property type="term" value="F:peptidase activity"/>
    <property type="evidence" value="ECO:0007669"/>
    <property type="project" value="UniProtKB-KW"/>
</dbReference>
<gene>
    <name evidence="9" type="ORF">BCR33DRAFT_765138</name>
</gene>
<evidence type="ECO:0000256" key="7">
    <source>
        <dbReference type="ARBA" id="ARBA00023239"/>
    </source>
</evidence>
<sequence length="258" mass="28620">MGKFLGGKERGTLSINAREDTLKAGASSTWNAIKDNQRCLVPAQGFFEWCDKTRKPFFIHSPLLNLNDKDATKNGENNSGIWWYAGVFHLPPPTATVTEHKQLPTYSIITCDSTGTPLEWLHDRLPVILNTYEERALWLDDSLPFSAVAHLLKPLQSGMEWHEVDPGVGKIKNDSIDCIVPIDEKPGGLFKFLVPDVSNVSSLSTVAQSPQKRKLNEIDSLGTLKPDSQKKLSKGSPSKKAKQKSSSDPKITSFFTKK</sequence>
<reference evidence="9 10" key="1">
    <citation type="submission" date="2016-07" db="EMBL/GenBank/DDBJ databases">
        <title>Pervasive Adenine N6-methylation of Active Genes in Fungi.</title>
        <authorList>
            <consortium name="DOE Joint Genome Institute"/>
            <person name="Mondo S.J."/>
            <person name="Dannebaum R.O."/>
            <person name="Kuo R.C."/>
            <person name="Labutti K."/>
            <person name="Haridas S."/>
            <person name="Kuo A."/>
            <person name="Salamov A."/>
            <person name="Ahrendt S.R."/>
            <person name="Lipzen A."/>
            <person name="Sullivan W."/>
            <person name="Andreopoulos W.B."/>
            <person name="Clum A."/>
            <person name="Lindquist E."/>
            <person name="Daum C."/>
            <person name="Ramamoorthy G.K."/>
            <person name="Gryganskyi A."/>
            <person name="Culley D."/>
            <person name="Magnuson J.K."/>
            <person name="James T.Y."/>
            <person name="O'Malley M.A."/>
            <person name="Stajich J.E."/>
            <person name="Spatafora J.W."/>
            <person name="Visel A."/>
            <person name="Grigoriev I.V."/>
        </authorList>
    </citation>
    <scope>NUCLEOTIDE SEQUENCE [LARGE SCALE GENOMIC DNA]</scope>
    <source>
        <strain evidence="9 10">JEL800</strain>
    </source>
</reference>
<comment type="similarity">
    <text evidence="1">Belongs to the SOS response-associated peptidase family.</text>
</comment>
<organism evidence="9 10">
    <name type="scientific">Rhizoclosmatium globosum</name>
    <dbReference type="NCBI Taxonomy" id="329046"/>
    <lineage>
        <taxon>Eukaryota</taxon>
        <taxon>Fungi</taxon>
        <taxon>Fungi incertae sedis</taxon>
        <taxon>Chytridiomycota</taxon>
        <taxon>Chytridiomycota incertae sedis</taxon>
        <taxon>Chytridiomycetes</taxon>
        <taxon>Chytridiales</taxon>
        <taxon>Chytriomycetaceae</taxon>
        <taxon>Rhizoclosmatium</taxon>
    </lineage>
</organism>
<dbReference type="OrthoDB" id="2111841at2759"/>
<dbReference type="PANTHER" id="PTHR13604:SF0">
    <property type="entry name" value="ABASIC SITE PROCESSING PROTEIN HMCES"/>
    <property type="match status" value="1"/>
</dbReference>
<dbReference type="AlphaFoldDB" id="A0A1Y2CFS5"/>
<keyword evidence="5" id="KW-0190">Covalent protein-DNA linkage</keyword>
<dbReference type="STRING" id="329046.A0A1Y2CFS5"/>
<name>A0A1Y2CFS5_9FUNG</name>
<evidence type="ECO:0000256" key="2">
    <source>
        <dbReference type="ARBA" id="ARBA00022670"/>
    </source>
</evidence>
<evidence type="ECO:0000313" key="9">
    <source>
        <dbReference type="EMBL" id="ORY45900.1"/>
    </source>
</evidence>
<dbReference type="PANTHER" id="PTHR13604">
    <property type="entry name" value="DC12-RELATED"/>
    <property type="match status" value="1"/>
</dbReference>
<dbReference type="InterPro" id="IPR036590">
    <property type="entry name" value="SRAP-like"/>
</dbReference>
<dbReference type="Pfam" id="PF02586">
    <property type="entry name" value="SRAP"/>
    <property type="match status" value="1"/>
</dbReference>
<evidence type="ECO:0000256" key="1">
    <source>
        <dbReference type="ARBA" id="ARBA00008136"/>
    </source>
</evidence>
<keyword evidence="3" id="KW-0227">DNA damage</keyword>
<dbReference type="InterPro" id="IPR003738">
    <property type="entry name" value="SRAP"/>
</dbReference>
<dbReference type="SUPFAM" id="SSF143081">
    <property type="entry name" value="BB1717-like"/>
    <property type="match status" value="1"/>
</dbReference>
<keyword evidence="10" id="KW-1185">Reference proteome</keyword>
<comment type="caution">
    <text evidence="9">The sequence shown here is derived from an EMBL/GenBank/DDBJ whole genome shotgun (WGS) entry which is preliminary data.</text>
</comment>
<keyword evidence="4" id="KW-0378">Hydrolase</keyword>
<evidence type="ECO:0000256" key="3">
    <source>
        <dbReference type="ARBA" id="ARBA00022763"/>
    </source>
</evidence>
<proteinExistence type="inferred from homology"/>
<evidence type="ECO:0000256" key="8">
    <source>
        <dbReference type="SAM" id="MobiDB-lite"/>
    </source>
</evidence>
<feature type="region of interest" description="Disordered" evidence="8">
    <location>
        <begin position="215"/>
        <end position="258"/>
    </location>
</feature>
<protein>
    <submittedName>
        <fullName evidence="9">DUF159-domain-containing protein</fullName>
    </submittedName>
</protein>
<keyword evidence="6" id="KW-0238">DNA-binding</keyword>
<keyword evidence="7" id="KW-0456">Lyase</keyword>
<keyword evidence="2" id="KW-0645">Protease</keyword>
<feature type="compositionally biased region" description="Basic residues" evidence="8">
    <location>
        <begin position="231"/>
        <end position="243"/>
    </location>
</feature>
<evidence type="ECO:0000313" key="10">
    <source>
        <dbReference type="Proteomes" id="UP000193642"/>
    </source>
</evidence>
<evidence type="ECO:0000256" key="5">
    <source>
        <dbReference type="ARBA" id="ARBA00023124"/>
    </source>
</evidence>
<dbReference type="GO" id="GO:0106300">
    <property type="term" value="P:protein-DNA covalent cross-linking repair"/>
    <property type="evidence" value="ECO:0007669"/>
    <property type="project" value="InterPro"/>
</dbReference>
<dbReference type="GO" id="GO:0016829">
    <property type="term" value="F:lyase activity"/>
    <property type="evidence" value="ECO:0007669"/>
    <property type="project" value="UniProtKB-KW"/>
</dbReference>
<dbReference type="EMBL" id="MCGO01000018">
    <property type="protein sequence ID" value="ORY45900.1"/>
    <property type="molecule type" value="Genomic_DNA"/>
</dbReference>
<dbReference type="Proteomes" id="UP000193642">
    <property type="component" value="Unassembled WGS sequence"/>
</dbReference>